<proteinExistence type="predicted"/>
<comment type="caution">
    <text evidence="1">The sequence shown here is derived from an EMBL/GenBank/DDBJ whole genome shotgun (WGS) entry which is preliminary data.</text>
</comment>
<protein>
    <submittedName>
        <fullName evidence="1">Uncharacterized protein</fullName>
    </submittedName>
</protein>
<dbReference type="Gramene" id="OMO91529">
    <property type="protein sequence ID" value="OMO91529"/>
    <property type="gene ID" value="CCACVL1_07082"/>
</dbReference>
<name>A0A1R3J9M5_COCAP</name>
<dbReference type="EMBL" id="AWWV01008312">
    <property type="protein sequence ID" value="OMO91529.1"/>
    <property type="molecule type" value="Genomic_DNA"/>
</dbReference>
<feature type="non-terminal residue" evidence="1">
    <location>
        <position position="1"/>
    </location>
</feature>
<evidence type="ECO:0000313" key="1">
    <source>
        <dbReference type="EMBL" id="OMO91529.1"/>
    </source>
</evidence>
<organism evidence="1 2">
    <name type="scientific">Corchorus capsularis</name>
    <name type="common">Jute</name>
    <dbReference type="NCBI Taxonomy" id="210143"/>
    <lineage>
        <taxon>Eukaryota</taxon>
        <taxon>Viridiplantae</taxon>
        <taxon>Streptophyta</taxon>
        <taxon>Embryophyta</taxon>
        <taxon>Tracheophyta</taxon>
        <taxon>Spermatophyta</taxon>
        <taxon>Magnoliopsida</taxon>
        <taxon>eudicotyledons</taxon>
        <taxon>Gunneridae</taxon>
        <taxon>Pentapetalae</taxon>
        <taxon>rosids</taxon>
        <taxon>malvids</taxon>
        <taxon>Malvales</taxon>
        <taxon>Malvaceae</taxon>
        <taxon>Grewioideae</taxon>
        <taxon>Apeibeae</taxon>
        <taxon>Corchorus</taxon>
    </lineage>
</organism>
<evidence type="ECO:0000313" key="2">
    <source>
        <dbReference type="Proteomes" id="UP000188268"/>
    </source>
</evidence>
<accession>A0A1R3J9M5</accession>
<dbReference type="Proteomes" id="UP000188268">
    <property type="component" value="Unassembled WGS sequence"/>
</dbReference>
<sequence>DEDHDHPLQCVEVANGRVRLATFNVCRLVTGSNKIPFTSRICPSKHHNRNWSQETCMVFNGIFDISINHGT</sequence>
<reference evidence="1 2" key="1">
    <citation type="submission" date="2013-09" db="EMBL/GenBank/DDBJ databases">
        <title>Corchorus capsularis genome sequencing.</title>
        <authorList>
            <person name="Alam M."/>
            <person name="Haque M.S."/>
            <person name="Islam M.S."/>
            <person name="Emdad E.M."/>
            <person name="Islam M.M."/>
            <person name="Ahmed B."/>
            <person name="Halim A."/>
            <person name="Hossen Q.M.M."/>
            <person name="Hossain M.Z."/>
            <person name="Ahmed R."/>
            <person name="Khan M.M."/>
            <person name="Islam R."/>
            <person name="Rashid M.M."/>
            <person name="Khan S.A."/>
            <person name="Rahman M.S."/>
            <person name="Alam M."/>
        </authorList>
    </citation>
    <scope>NUCLEOTIDE SEQUENCE [LARGE SCALE GENOMIC DNA]</scope>
    <source>
        <strain evidence="2">cv. CVL-1</strain>
        <tissue evidence="1">Whole seedling</tissue>
    </source>
</reference>
<keyword evidence="2" id="KW-1185">Reference proteome</keyword>
<gene>
    <name evidence="1" type="ORF">CCACVL1_07082</name>
</gene>
<dbReference type="AlphaFoldDB" id="A0A1R3J9M5"/>